<accession>A0AAN6F1Y3</accession>
<evidence type="ECO:0000256" key="1">
    <source>
        <dbReference type="SAM" id="MobiDB-lite"/>
    </source>
</evidence>
<organism evidence="2 3">
    <name type="scientific">Exophiala dermatitidis</name>
    <name type="common">Black yeast-like fungus</name>
    <name type="synonym">Wangiella dermatitidis</name>
    <dbReference type="NCBI Taxonomy" id="5970"/>
    <lineage>
        <taxon>Eukaryota</taxon>
        <taxon>Fungi</taxon>
        <taxon>Dikarya</taxon>
        <taxon>Ascomycota</taxon>
        <taxon>Pezizomycotina</taxon>
        <taxon>Eurotiomycetes</taxon>
        <taxon>Chaetothyriomycetidae</taxon>
        <taxon>Chaetothyriales</taxon>
        <taxon>Herpotrichiellaceae</taxon>
        <taxon>Exophiala</taxon>
    </lineage>
</organism>
<reference evidence="2" key="1">
    <citation type="submission" date="2023-01" db="EMBL/GenBank/DDBJ databases">
        <title>Exophiala dermititidis isolated from Cystic Fibrosis Patient.</title>
        <authorList>
            <person name="Kurbessoian T."/>
            <person name="Crocker A."/>
            <person name="Murante D."/>
            <person name="Hogan D.A."/>
            <person name="Stajich J.E."/>
        </authorList>
    </citation>
    <scope>NUCLEOTIDE SEQUENCE</scope>
    <source>
        <strain evidence="2">Ex8</strain>
    </source>
</reference>
<evidence type="ECO:0000313" key="2">
    <source>
        <dbReference type="EMBL" id="KAJ8996006.1"/>
    </source>
</evidence>
<dbReference type="AlphaFoldDB" id="A0AAN6F1Y3"/>
<sequence length="189" mass="21327">MELSPLAASLLYPSAEEASSVARTNPPVGFPPYVPFNLDEPMTACICHRPLIFDHPHIRVPHTRLPNMKEFMAKLEAARRRRSINMAYSVRHDHLVVPEGGRPESMLLAEEFHPPASPEFRPVSPTTGLDDPAEDQYAQSQYYPPQRPFFNHHHTNLPPSPPYSATASKVELSWHDTVLTKETGEVMKI</sequence>
<evidence type="ECO:0000313" key="3">
    <source>
        <dbReference type="Proteomes" id="UP001161757"/>
    </source>
</evidence>
<protein>
    <submittedName>
        <fullName evidence="2">Uncharacterized protein</fullName>
    </submittedName>
</protein>
<dbReference type="EMBL" id="JAJGCB010000001">
    <property type="protein sequence ID" value="KAJ8996006.1"/>
    <property type="molecule type" value="Genomic_DNA"/>
</dbReference>
<comment type="caution">
    <text evidence="2">The sequence shown here is derived from an EMBL/GenBank/DDBJ whole genome shotgun (WGS) entry which is preliminary data.</text>
</comment>
<dbReference type="Proteomes" id="UP001161757">
    <property type="component" value="Unassembled WGS sequence"/>
</dbReference>
<gene>
    <name evidence="2" type="ORF">HRR80_000751</name>
</gene>
<feature type="region of interest" description="Disordered" evidence="1">
    <location>
        <begin position="143"/>
        <end position="166"/>
    </location>
</feature>
<proteinExistence type="predicted"/>
<name>A0AAN6F1Y3_EXODE</name>